<dbReference type="Pfam" id="PF05013">
    <property type="entry name" value="FGase"/>
    <property type="match status" value="1"/>
</dbReference>
<sequence length="262" mass="28196">MVTGLDPVSLLHDDDPAPVRVFGASGASPFVLVSDHAGRAVPRALGDMGVSPADWERHIAWDIGMAGVGRALAERLDTILIEQVYSRLVIDCNRAPGHPNSVPEVSDGTVVSANLAIAEADRRAREDAILHPYQARIRVELEARAATGQPTALIALHSFTPHMAGVDRPWHAGVLHHRDPGLGRALRAFLLADGVPVVGDNEPYVLSDASDYTVPLHAETRGLPYVELEIRQDLVGDDAGQAEWADRLARLLPAALERYHAA</sequence>
<dbReference type="AlphaFoldDB" id="A0A850PBA4"/>
<accession>A0A850PBA4</accession>
<dbReference type="InterPro" id="IPR007709">
    <property type="entry name" value="N-FG_amidohydro"/>
</dbReference>
<proteinExistence type="predicted"/>
<keyword evidence="1" id="KW-0378">Hydrolase</keyword>
<protein>
    <submittedName>
        <fullName evidence="1">N-formylglutamate amidohydrolase</fullName>
    </submittedName>
</protein>
<organism evidence="1 2">
    <name type="scientific">Ameyamaea chiangmaiensis</name>
    <dbReference type="NCBI Taxonomy" id="442969"/>
    <lineage>
        <taxon>Bacteria</taxon>
        <taxon>Pseudomonadati</taxon>
        <taxon>Pseudomonadota</taxon>
        <taxon>Alphaproteobacteria</taxon>
        <taxon>Acetobacterales</taxon>
        <taxon>Acetobacteraceae</taxon>
        <taxon>Ameyamaea</taxon>
    </lineage>
</organism>
<evidence type="ECO:0000313" key="2">
    <source>
        <dbReference type="Proteomes" id="UP000585665"/>
    </source>
</evidence>
<dbReference type="SUPFAM" id="SSF53187">
    <property type="entry name" value="Zn-dependent exopeptidases"/>
    <property type="match status" value="1"/>
</dbReference>
<dbReference type="GO" id="GO:0016787">
    <property type="term" value="F:hydrolase activity"/>
    <property type="evidence" value="ECO:0007669"/>
    <property type="project" value="UniProtKB-KW"/>
</dbReference>
<name>A0A850PBA4_9PROT</name>
<dbReference type="InterPro" id="IPR011227">
    <property type="entry name" value="UCP029730"/>
</dbReference>
<dbReference type="PIRSF" id="PIRSF029730">
    <property type="entry name" value="UCP029730"/>
    <property type="match status" value="1"/>
</dbReference>
<gene>
    <name evidence="1" type="ORF">HUK82_14745</name>
</gene>
<dbReference type="EMBL" id="JABXXR010000189">
    <property type="protein sequence ID" value="NVN41807.1"/>
    <property type="molecule type" value="Genomic_DNA"/>
</dbReference>
<evidence type="ECO:0000313" key="1">
    <source>
        <dbReference type="EMBL" id="NVN41807.1"/>
    </source>
</evidence>
<comment type="caution">
    <text evidence="1">The sequence shown here is derived from an EMBL/GenBank/DDBJ whole genome shotgun (WGS) entry which is preliminary data.</text>
</comment>
<dbReference type="Gene3D" id="3.40.630.40">
    <property type="entry name" value="Zn-dependent exopeptidases"/>
    <property type="match status" value="1"/>
</dbReference>
<dbReference type="Proteomes" id="UP000585665">
    <property type="component" value="Unassembled WGS sequence"/>
</dbReference>
<keyword evidence="2" id="KW-1185">Reference proteome</keyword>
<reference evidence="1 2" key="1">
    <citation type="submission" date="2020-06" db="EMBL/GenBank/DDBJ databases">
        <title>Description of novel acetic acid bacteria.</title>
        <authorList>
            <person name="Sombolestani A."/>
        </authorList>
    </citation>
    <scope>NUCLEOTIDE SEQUENCE [LARGE SCALE GENOMIC DNA]</scope>
    <source>
        <strain evidence="1 2">LMG 27010</strain>
    </source>
</reference>
<dbReference type="RefSeq" id="WP_176614674.1">
    <property type="nucleotide sequence ID" value="NZ_JABXXR010000189.1"/>
</dbReference>